<dbReference type="Gene3D" id="1.10.287.130">
    <property type="match status" value="1"/>
</dbReference>
<accession>A0ABW5P9M7</accession>
<evidence type="ECO:0000256" key="6">
    <source>
        <dbReference type="ARBA" id="ARBA00022679"/>
    </source>
</evidence>
<feature type="transmembrane region" description="Helical" evidence="14">
    <location>
        <begin position="6"/>
        <end position="26"/>
    </location>
</feature>
<dbReference type="InterPro" id="IPR004358">
    <property type="entry name" value="Sig_transdc_His_kin-like_C"/>
</dbReference>
<dbReference type="InterPro" id="IPR005467">
    <property type="entry name" value="His_kinase_dom"/>
</dbReference>
<protein>
    <recommendedName>
        <fullName evidence="3">histidine kinase</fullName>
        <ecNumber evidence="3">2.7.13.3</ecNumber>
    </recommendedName>
</protein>
<evidence type="ECO:0000256" key="9">
    <source>
        <dbReference type="ARBA" id="ARBA00022840"/>
    </source>
</evidence>
<dbReference type="RefSeq" id="WP_377600815.1">
    <property type="nucleotide sequence ID" value="NZ_JBHUME010000005.1"/>
</dbReference>
<feature type="modified residue" description="4-aspartylphosphate" evidence="12">
    <location>
        <position position="995"/>
    </location>
</feature>
<evidence type="ECO:0000259" key="16">
    <source>
        <dbReference type="PROSITE" id="PS50110"/>
    </source>
</evidence>
<keyword evidence="9" id="KW-0067">ATP-binding</keyword>
<dbReference type="InterPro" id="IPR036890">
    <property type="entry name" value="HATPase_C_sf"/>
</dbReference>
<evidence type="ECO:0000256" key="8">
    <source>
        <dbReference type="ARBA" id="ARBA00022777"/>
    </source>
</evidence>
<dbReference type="Pfam" id="PF12729">
    <property type="entry name" value="4HB_MCP_1"/>
    <property type="match status" value="1"/>
</dbReference>
<evidence type="ECO:0000313" key="18">
    <source>
        <dbReference type="EMBL" id="MFD2611814.1"/>
    </source>
</evidence>
<keyword evidence="14" id="KW-1133">Transmembrane helix</keyword>
<dbReference type="Gene3D" id="3.40.50.2300">
    <property type="match status" value="3"/>
</dbReference>
<keyword evidence="7" id="KW-0547">Nucleotide-binding</keyword>
<dbReference type="InterPro" id="IPR001789">
    <property type="entry name" value="Sig_transdc_resp-reg_receiver"/>
</dbReference>
<keyword evidence="19" id="KW-1185">Reference proteome</keyword>
<feature type="domain" description="Histidine kinase" evidence="15">
    <location>
        <begin position="544"/>
        <end position="764"/>
    </location>
</feature>
<dbReference type="SUPFAM" id="SSF55874">
    <property type="entry name" value="ATPase domain of HSP90 chaperone/DNA topoisomerase II/histidine kinase"/>
    <property type="match status" value="1"/>
</dbReference>
<dbReference type="SMART" id="SM00387">
    <property type="entry name" value="HATPase_c"/>
    <property type="match status" value="1"/>
</dbReference>
<evidence type="ECO:0000256" key="7">
    <source>
        <dbReference type="ARBA" id="ARBA00022741"/>
    </source>
</evidence>
<evidence type="ECO:0000313" key="19">
    <source>
        <dbReference type="Proteomes" id="UP001597541"/>
    </source>
</evidence>
<dbReference type="InterPro" id="IPR003660">
    <property type="entry name" value="HAMP_dom"/>
</dbReference>
<feature type="modified residue" description="4-aspartylphosphate" evidence="12">
    <location>
        <position position="873"/>
    </location>
</feature>
<dbReference type="Pfam" id="PF00512">
    <property type="entry name" value="HisKA"/>
    <property type="match status" value="1"/>
</dbReference>
<evidence type="ECO:0000256" key="10">
    <source>
        <dbReference type="ARBA" id="ARBA00023012"/>
    </source>
</evidence>
<dbReference type="PRINTS" id="PR00344">
    <property type="entry name" value="BCTRLSENSOR"/>
</dbReference>
<dbReference type="PANTHER" id="PTHR45339">
    <property type="entry name" value="HYBRID SIGNAL TRANSDUCTION HISTIDINE KINASE J"/>
    <property type="match status" value="1"/>
</dbReference>
<dbReference type="Pfam" id="PF13185">
    <property type="entry name" value="GAF_2"/>
    <property type="match status" value="1"/>
</dbReference>
<keyword evidence="4" id="KW-1003">Cell membrane</keyword>
<evidence type="ECO:0000256" key="14">
    <source>
        <dbReference type="SAM" id="Phobius"/>
    </source>
</evidence>
<sequence length="1211" mass="137173">MRIRGKLLLGFSAMMLIMLILTSVAYNRMSAIDHQLKTIYNDPYQNYKYIQSLRGQVNTVSRLLANAMIQRESTSANEMKLKSAQSQVLELLEKLSAVRTVDVQESQMSERSAELAKRFMTYVDTVIPMIQGGRYTEAVSLRSSEGLKSQEEFLTFTEQFLSFEEKKIETVFYLSATTFNKSIMWLSILTLAGLLIGVLIIVWTTLSVSRGISTVNTLIKGFTSGQFKALQRIKITSKDELGQVAHFIKDSAAALEERNRNNQLLIQEKEDLSWLKTQVARLTELYSGLTSLEKLAHKFTGEYTPILGAAFSAFYIRDRQNLAYLKLAGTYGYDVSDVKPVRVGEGLVGQSAKDNRRILLNNVKAEYVKIKSGIGETEEVFLLLQPISFEGSVLAVIELAKFHEFTERELDLVGQLAETMGTLMSRLIDRMRVDELLKESQSLTEEAQAQSEELLAQQEELRRSNEELEQKTQALMLSEERLQRQQEELEHSNEELVMKTQLLEQQIRKTDQKHQEVELQKESLEKQAMELAMSTKYKTEFLANMSHELRTPLNSLLILSQLLADNKNGNLDSKQLEYAQTIHSSGSDLLKLIDEILDLSKVETGRMEVYPEEVELEQVATYIERVFSPVAADKRLELIVRLDPKLPKSVYTDEQRLKQILKNLVSNAIKFTKKGYVEVNVLASGNKKIEFKVKDTGIGIAKEKQEMIFEAFRQADGTTSRNYGGTGLGLSISRELAKLLQGQISVTSVENKGSEFTLTLPLYYSMELSSEAAAAAEEQPVVTLPAYHEVIATIAATRKEIQEPAATAMQIQDDRDDLDEEDRVILIIEDDVNFAKVLLDMARQRGFKVLVALQGDHGLTMAKMYTPEAILLDIQLPVMNGWSILHHLKNASGTRHIPVHVITVNEEILQGLSMGALAFLKKPSGREQLEEVFSGIEGFLEKKLKRLLIVEADEEQCRNLEELIGHDDIEITCADTGRIAMELLSGQQFDCMVLDLFLPDMSGFDILDMLRDTHQLQSLPVIIHTNEDLDKKSELKLKKYAESIIIKDVKSPERLLDETALFLHRVEADLPADKREMLRKYQNKEAIFEGKQILLVDDDIRNVFAISSILEANGMEVAFAENGKEALEHLNGTVPYDLVLMDVMMPEMDGYEAMRLIRQHPKFEKLPIIALTAKAMKEDRQKCIEAGASDYVIKPIQNEQLLSLMRVWLYK</sequence>
<evidence type="ECO:0000256" key="12">
    <source>
        <dbReference type="PROSITE-ProRule" id="PRU00169"/>
    </source>
</evidence>
<feature type="domain" description="HAMP" evidence="17">
    <location>
        <begin position="206"/>
        <end position="260"/>
    </location>
</feature>
<dbReference type="SUPFAM" id="SSF52172">
    <property type="entry name" value="CheY-like"/>
    <property type="match status" value="3"/>
</dbReference>
<dbReference type="SMART" id="SM00448">
    <property type="entry name" value="REC"/>
    <property type="match status" value="3"/>
</dbReference>
<evidence type="ECO:0000256" key="1">
    <source>
        <dbReference type="ARBA" id="ARBA00000085"/>
    </source>
</evidence>
<evidence type="ECO:0000256" key="13">
    <source>
        <dbReference type="SAM" id="Coils"/>
    </source>
</evidence>
<dbReference type="EC" id="2.7.13.3" evidence="3"/>
<dbReference type="InterPro" id="IPR003661">
    <property type="entry name" value="HisK_dim/P_dom"/>
</dbReference>
<comment type="catalytic activity">
    <reaction evidence="1">
        <text>ATP + protein L-histidine = ADP + protein N-phospho-L-histidine.</text>
        <dbReference type="EC" id="2.7.13.3"/>
    </reaction>
</comment>
<feature type="transmembrane region" description="Helical" evidence="14">
    <location>
        <begin position="183"/>
        <end position="206"/>
    </location>
</feature>
<comment type="caution">
    <text evidence="18">The sequence shown here is derived from an EMBL/GenBank/DDBJ whole genome shotgun (WGS) entry which is preliminary data.</text>
</comment>
<dbReference type="Gene3D" id="6.10.340.10">
    <property type="match status" value="1"/>
</dbReference>
<evidence type="ECO:0000256" key="3">
    <source>
        <dbReference type="ARBA" id="ARBA00012438"/>
    </source>
</evidence>
<dbReference type="CDD" id="cd17546">
    <property type="entry name" value="REC_hyHK_CKI1_RcsC-like"/>
    <property type="match status" value="1"/>
</dbReference>
<dbReference type="Pfam" id="PF00072">
    <property type="entry name" value="Response_reg"/>
    <property type="match status" value="3"/>
</dbReference>
<dbReference type="Proteomes" id="UP001597541">
    <property type="component" value="Unassembled WGS sequence"/>
</dbReference>
<dbReference type="PROSITE" id="PS50885">
    <property type="entry name" value="HAMP"/>
    <property type="match status" value="1"/>
</dbReference>
<dbReference type="Pfam" id="PF02518">
    <property type="entry name" value="HATPase_c"/>
    <property type="match status" value="1"/>
</dbReference>
<dbReference type="CDD" id="cd16922">
    <property type="entry name" value="HATPase_EvgS-ArcB-TorS-like"/>
    <property type="match status" value="1"/>
</dbReference>
<feature type="modified residue" description="4-aspartylphosphate" evidence="12">
    <location>
        <position position="1142"/>
    </location>
</feature>
<dbReference type="CDD" id="cd00082">
    <property type="entry name" value="HisKA"/>
    <property type="match status" value="1"/>
</dbReference>
<dbReference type="EMBL" id="JBHUME010000005">
    <property type="protein sequence ID" value="MFD2611814.1"/>
    <property type="molecule type" value="Genomic_DNA"/>
</dbReference>
<evidence type="ECO:0000256" key="2">
    <source>
        <dbReference type="ARBA" id="ARBA00004651"/>
    </source>
</evidence>
<proteinExistence type="predicted"/>
<evidence type="ECO:0000256" key="5">
    <source>
        <dbReference type="ARBA" id="ARBA00022553"/>
    </source>
</evidence>
<keyword evidence="5 12" id="KW-0597">Phosphoprotein</keyword>
<dbReference type="InterPro" id="IPR003018">
    <property type="entry name" value="GAF"/>
</dbReference>
<keyword evidence="8" id="KW-0418">Kinase</keyword>
<dbReference type="PANTHER" id="PTHR45339:SF1">
    <property type="entry name" value="HYBRID SIGNAL TRANSDUCTION HISTIDINE KINASE J"/>
    <property type="match status" value="1"/>
</dbReference>
<dbReference type="InterPro" id="IPR024478">
    <property type="entry name" value="HlyB_4HB_MCP"/>
</dbReference>
<keyword evidence="14" id="KW-0812">Transmembrane</keyword>
<name>A0ABW5P9M7_9BACL</name>
<dbReference type="InterPro" id="IPR003594">
    <property type="entry name" value="HATPase_dom"/>
</dbReference>
<dbReference type="InterPro" id="IPR036097">
    <property type="entry name" value="HisK_dim/P_sf"/>
</dbReference>
<evidence type="ECO:0000256" key="4">
    <source>
        <dbReference type="ARBA" id="ARBA00022475"/>
    </source>
</evidence>
<dbReference type="PROSITE" id="PS50109">
    <property type="entry name" value="HIS_KIN"/>
    <property type="match status" value="1"/>
</dbReference>
<evidence type="ECO:0000259" key="17">
    <source>
        <dbReference type="PROSITE" id="PS50885"/>
    </source>
</evidence>
<feature type="coiled-coil region" evidence="13">
    <location>
        <begin position="433"/>
        <end position="534"/>
    </location>
</feature>
<dbReference type="SUPFAM" id="SSF55781">
    <property type="entry name" value="GAF domain-like"/>
    <property type="match status" value="1"/>
</dbReference>
<keyword evidence="11 14" id="KW-0472">Membrane</keyword>
<dbReference type="SUPFAM" id="SSF47384">
    <property type="entry name" value="Homodimeric domain of signal transducing histidine kinase"/>
    <property type="match status" value="1"/>
</dbReference>
<keyword evidence="13" id="KW-0175">Coiled coil</keyword>
<dbReference type="PROSITE" id="PS50110">
    <property type="entry name" value="RESPONSE_REGULATORY"/>
    <property type="match status" value="3"/>
</dbReference>
<reference evidence="19" key="1">
    <citation type="journal article" date="2019" name="Int. J. Syst. Evol. Microbiol.">
        <title>The Global Catalogue of Microorganisms (GCM) 10K type strain sequencing project: providing services to taxonomists for standard genome sequencing and annotation.</title>
        <authorList>
            <consortium name="The Broad Institute Genomics Platform"/>
            <consortium name="The Broad Institute Genome Sequencing Center for Infectious Disease"/>
            <person name="Wu L."/>
            <person name="Ma J."/>
        </authorList>
    </citation>
    <scope>NUCLEOTIDE SEQUENCE [LARGE SCALE GENOMIC DNA]</scope>
    <source>
        <strain evidence="19">KCTC 3950</strain>
    </source>
</reference>
<evidence type="ECO:0000256" key="11">
    <source>
        <dbReference type="ARBA" id="ARBA00023136"/>
    </source>
</evidence>
<gene>
    <name evidence="18" type="ORF">ACFSUF_05185</name>
</gene>
<keyword evidence="10" id="KW-0902">Two-component regulatory system</keyword>
<dbReference type="SMART" id="SM00388">
    <property type="entry name" value="HisKA"/>
    <property type="match status" value="1"/>
</dbReference>
<organism evidence="18 19">
    <name type="scientific">Paenibacillus gansuensis</name>
    <dbReference type="NCBI Taxonomy" id="306542"/>
    <lineage>
        <taxon>Bacteria</taxon>
        <taxon>Bacillati</taxon>
        <taxon>Bacillota</taxon>
        <taxon>Bacilli</taxon>
        <taxon>Bacillales</taxon>
        <taxon>Paenibacillaceae</taxon>
        <taxon>Paenibacillus</taxon>
    </lineage>
</organism>
<feature type="domain" description="Response regulatory" evidence="16">
    <location>
        <begin position="1092"/>
        <end position="1209"/>
    </location>
</feature>
<feature type="domain" description="Response regulatory" evidence="16">
    <location>
        <begin position="946"/>
        <end position="1062"/>
    </location>
</feature>
<dbReference type="Gene3D" id="3.30.450.40">
    <property type="match status" value="1"/>
</dbReference>
<dbReference type="InterPro" id="IPR029016">
    <property type="entry name" value="GAF-like_dom_sf"/>
</dbReference>
<comment type="subcellular location">
    <subcellularLocation>
        <location evidence="2">Cell membrane</location>
        <topology evidence="2">Multi-pass membrane protein</topology>
    </subcellularLocation>
</comment>
<evidence type="ECO:0000259" key="15">
    <source>
        <dbReference type="PROSITE" id="PS50109"/>
    </source>
</evidence>
<keyword evidence="6" id="KW-0808">Transferase</keyword>
<dbReference type="Gene3D" id="3.30.565.10">
    <property type="entry name" value="Histidine kinase-like ATPase, C-terminal domain"/>
    <property type="match status" value="1"/>
</dbReference>
<dbReference type="InterPro" id="IPR011006">
    <property type="entry name" value="CheY-like_superfamily"/>
</dbReference>
<feature type="domain" description="Response regulatory" evidence="16">
    <location>
        <begin position="824"/>
        <end position="937"/>
    </location>
</feature>